<evidence type="ECO:0000313" key="2">
    <source>
        <dbReference type="EMBL" id="CAH2096602.1"/>
    </source>
</evidence>
<reference evidence="2" key="1">
    <citation type="submission" date="2022-03" db="EMBL/GenBank/DDBJ databases">
        <authorList>
            <person name="Tunstrom K."/>
        </authorList>
    </citation>
    <scope>NUCLEOTIDE SEQUENCE</scope>
</reference>
<dbReference type="AlphaFoldDB" id="A0AAU9UET5"/>
<dbReference type="EMBL" id="CAKOGL010000016">
    <property type="protein sequence ID" value="CAH2096602.1"/>
    <property type="molecule type" value="Genomic_DNA"/>
</dbReference>
<evidence type="ECO:0000256" key="1">
    <source>
        <dbReference type="SAM" id="MobiDB-lite"/>
    </source>
</evidence>
<gene>
    <name evidence="2" type="ORF">EEDITHA_LOCUS11920</name>
</gene>
<keyword evidence="3" id="KW-1185">Reference proteome</keyword>
<organism evidence="2 3">
    <name type="scientific">Euphydryas editha</name>
    <name type="common">Edith's checkerspot</name>
    <dbReference type="NCBI Taxonomy" id="104508"/>
    <lineage>
        <taxon>Eukaryota</taxon>
        <taxon>Metazoa</taxon>
        <taxon>Ecdysozoa</taxon>
        <taxon>Arthropoda</taxon>
        <taxon>Hexapoda</taxon>
        <taxon>Insecta</taxon>
        <taxon>Pterygota</taxon>
        <taxon>Neoptera</taxon>
        <taxon>Endopterygota</taxon>
        <taxon>Lepidoptera</taxon>
        <taxon>Glossata</taxon>
        <taxon>Ditrysia</taxon>
        <taxon>Papilionoidea</taxon>
        <taxon>Nymphalidae</taxon>
        <taxon>Nymphalinae</taxon>
        <taxon>Euphydryas</taxon>
    </lineage>
</organism>
<proteinExistence type="predicted"/>
<evidence type="ECO:0000313" key="3">
    <source>
        <dbReference type="Proteomes" id="UP001153954"/>
    </source>
</evidence>
<accession>A0AAU9UET5</accession>
<sequence length="143" mass="16808">MLHIDFNSMLKQFNDNLKISIIQELLAIKREVKDTTQSTSFINQKFELIKTEQEASTKKVKDLEVENEKLKQTVRNLNRRYDRQEQQSRSSNSEIQCVPEMNQKYLCTISTQLAEIKDDEIKIQIFYTARPLPKLPPTVLVPH</sequence>
<feature type="region of interest" description="Disordered" evidence="1">
    <location>
        <begin position="76"/>
        <end position="95"/>
    </location>
</feature>
<comment type="caution">
    <text evidence="2">The sequence shown here is derived from an EMBL/GenBank/DDBJ whole genome shotgun (WGS) entry which is preliminary data.</text>
</comment>
<protein>
    <submittedName>
        <fullName evidence="2">Uncharacterized protein</fullName>
    </submittedName>
</protein>
<name>A0AAU9UET5_EUPED</name>
<dbReference type="Proteomes" id="UP001153954">
    <property type="component" value="Unassembled WGS sequence"/>
</dbReference>